<sequence>MLQVLIGIAALFGCIGIIFAAAGAHAKPGSGLDSAGHMLLFHAPAVIATCAAIVSGLVHRPLGIGAAILLLLGVALFSGDLALRAYTGHRLFPMAAPTGGMVMIGGWALLALAAFLALRS</sequence>
<dbReference type="InterPro" id="IPR006696">
    <property type="entry name" value="DUF423"/>
</dbReference>
<dbReference type="Proteomes" id="UP000194137">
    <property type="component" value="Chromosome"/>
</dbReference>
<dbReference type="RefSeq" id="WP_086088162.1">
    <property type="nucleotide sequence ID" value="NZ_CP021112.1"/>
</dbReference>
<keyword evidence="2" id="KW-1185">Reference proteome</keyword>
<name>A0A1W6ZR75_9HYPH</name>
<dbReference type="KEGG" id="psin:CAK95_12160"/>
<dbReference type="EMBL" id="CP021112">
    <property type="protein sequence ID" value="ARP99757.1"/>
    <property type="molecule type" value="Genomic_DNA"/>
</dbReference>
<protein>
    <submittedName>
        <fullName evidence="1">Uncharacterized protein</fullName>
    </submittedName>
</protein>
<organism evidence="1 2">
    <name type="scientific">Pseudorhodoplanes sinuspersici</name>
    <dbReference type="NCBI Taxonomy" id="1235591"/>
    <lineage>
        <taxon>Bacteria</taxon>
        <taxon>Pseudomonadati</taxon>
        <taxon>Pseudomonadota</taxon>
        <taxon>Alphaproteobacteria</taxon>
        <taxon>Hyphomicrobiales</taxon>
        <taxon>Pseudorhodoplanes</taxon>
    </lineage>
</organism>
<proteinExistence type="predicted"/>
<gene>
    <name evidence="1" type="ORF">CAK95_12160</name>
</gene>
<dbReference type="OrthoDB" id="7173378at2"/>
<evidence type="ECO:0000313" key="1">
    <source>
        <dbReference type="EMBL" id="ARP99757.1"/>
    </source>
</evidence>
<reference evidence="1 2" key="1">
    <citation type="submission" date="2017-05" db="EMBL/GenBank/DDBJ databases">
        <title>Full genome sequence of Pseudorhodoplanes sinuspersici.</title>
        <authorList>
            <person name="Dastgheib S.M.M."/>
            <person name="Shavandi M."/>
            <person name="Tirandaz H."/>
        </authorList>
    </citation>
    <scope>NUCLEOTIDE SEQUENCE [LARGE SCALE GENOMIC DNA]</scope>
    <source>
        <strain evidence="1 2">RIPI110</strain>
    </source>
</reference>
<evidence type="ECO:0000313" key="2">
    <source>
        <dbReference type="Proteomes" id="UP000194137"/>
    </source>
</evidence>
<dbReference type="Pfam" id="PF04241">
    <property type="entry name" value="DUF423"/>
    <property type="match status" value="1"/>
</dbReference>
<dbReference type="STRING" id="1235591.CAK95_12160"/>
<accession>A0A1W6ZR75</accession>
<dbReference type="AlphaFoldDB" id="A0A1W6ZR75"/>